<evidence type="ECO:0000313" key="3">
    <source>
        <dbReference type="EMBL" id="KAK5969850.1"/>
    </source>
</evidence>
<gene>
    <name evidence="3" type="ORF">GCK32_019051</name>
</gene>
<dbReference type="Proteomes" id="UP001331761">
    <property type="component" value="Unassembled WGS sequence"/>
</dbReference>
<sequence>MILILLTTLIGILPYESSFVNSEYTVDDDYCIYSEVKLQPFKEITNSSLRSFLLRKLGGIANTDCVQSYQAKIKNDSSPFHVFRINRQTKFLRNFSVCGVVTVNDGDFMWTACDKTKFENYLMRCESADGPEGHRQPPPALSCDQTTTPVPQVNPSDKTAPPKPPRLSLIRHDASSTPVSVSPSDKIPPPKPPRLSLIHKDAPSTAAPQNPTPLVVTPTIPPRAVANMKSTTRKGWWKKLNCFSCV</sequence>
<accession>A0AAN8FI03</accession>
<feature type="region of interest" description="Disordered" evidence="1">
    <location>
        <begin position="128"/>
        <end position="219"/>
    </location>
</feature>
<evidence type="ECO:0000256" key="1">
    <source>
        <dbReference type="SAM" id="MobiDB-lite"/>
    </source>
</evidence>
<organism evidence="3 4">
    <name type="scientific">Trichostrongylus colubriformis</name>
    <name type="common">Black scour worm</name>
    <dbReference type="NCBI Taxonomy" id="6319"/>
    <lineage>
        <taxon>Eukaryota</taxon>
        <taxon>Metazoa</taxon>
        <taxon>Ecdysozoa</taxon>
        <taxon>Nematoda</taxon>
        <taxon>Chromadorea</taxon>
        <taxon>Rhabditida</taxon>
        <taxon>Rhabditina</taxon>
        <taxon>Rhabditomorpha</taxon>
        <taxon>Strongyloidea</taxon>
        <taxon>Trichostrongylidae</taxon>
        <taxon>Trichostrongylus</taxon>
    </lineage>
</organism>
<evidence type="ECO:0000313" key="4">
    <source>
        <dbReference type="Proteomes" id="UP001331761"/>
    </source>
</evidence>
<name>A0AAN8FI03_TRICO</name>
<feature type="compositionally biased region" description="Polar residues" evidence="1">
    <location>
        <begin position="143"/>
        <end position="157"/>
    </location>
</feature>
<keyword evidence="4" id="KW-1185">Reference proteome</keyword>
<evidence type="ECO:0000256" key="2">
    <source>
        <dbReference type="SAM" id="SignalP"/>
    </source>
</evidence>
<reference evidence="3 4" key="1">
    <citation type="submission" date="2019-10" db="EMBL/GenBank/DDBJ databases">
        <title>Assembly and Annotation for the nematode Trichostrongylus colubriformis.</title>
        <authorList>
            <person name="Martin J."/>
        </authorList>
    </citation>
    <scope>NUCLEOTIDE SEQUENCE [LARGE SCALE GENOMIC DNA]</scope>
    <source>
        <strain evidence="3">G859</strain>
        <tissue evidence="3">Whole worm</tissue>
    </source>
</reference>
<comment type="caution">
    <text evidence="3">The sequence shown here is derived from an EMBL/GenBank/DDBJ whole genome shotgun (WGS) entry which is preliminary data.</text>
</comment>
<dbReference type="EMBL" id="WIXE01019660">
    <property type="protein sequence ID" value="KAK5969850.1"/>
    <property type="molecule type" value="Genomic_DNA"/>
</dbReference>
<proteinExistence type="predicted"/>
<keyword evidence="2" id="KW-0732">Signal</keyword>
<feature type="chain" id="PRO_5042810810" evidence="2">
    <location>
        <begin position="19"/>
        <end position="246"/>
    </location>
</feature>
<protein>
    <submittedName>
        <fullName evidence="3">Uncharacterized protein</fullName>
    </submittedName>
</protein>
<feature type="signal peptide" evidence="2">
    <location>
        <begin position="1"/>
        <end position="18"/>
    </location>
</feature>
<dbReference type="AlphaFoldDB" id="A0AAN8FI03"/>